<feature type="domain" description="LamG-like jellyroll fold" evidence="4">
    <location>
        <begin position="79"/>
        <end position="210"/>
    </location>
</feature>
<dbReference type="PANTHER" id="PTHR32305:SF15">
    <property type="entry name" value="PROTEIN RHSA-RELATED"/>
    <property type="match status" value="1"/>
</dbReference>
<evidence type="ECO:0000256" key="2">
    <source>
        <dbReference type="ARBA" id="ARBA00022737"/>
    </source>
</evidence>
<dbReference type="InterPro" id="IPR056823">
    <property type="entry name" value="TEN-like_YD-shell"/>
</dbReference>
<keyword evidence="2" id="KW-0677">Repeat</keyword>
<evidence type="ECO:0000256" key="1">
    <source>
        <dbReference type="ARBA" id="ARBA00022729"/>
    </source>
</evidence>
<dbReference type="SUPFAM" id="SSF49899">
    <property type="entry name" value="Concanavalin A-like lectins/glucanases"/>
    <property type="match status" value="1"/>
</dbReference>
<dbReference type="Gene3D" id="2.180.10.10">
    <property type="entry name" value="RHS repeat-associated core"/>
    <property type="match status" value="1"/>
</dbReference>
<dbReference type="AlphaFoldDB" id="A0A0F9LQH1"/>
<dbReference type="NCBIfam" id="TIGR01643">
    <property type="entry name" value="YD_repeat_2x"/>
    <property type="match status" value="2"/>
</dbReference>
<keyword evidence="3" id="KW-1015">Disulfide bond</keyword>
<evidence type="ECO:0000313" key="5">
    <source>
        <dbReference type="EMBL" id="KKM66660.1"/>
    </source>
</evidence>
<feature type="non-terminal residue" evidence="5">
    <location>
        <position position="1"/>
    </location>
</feature>
<dbReference type="InterPro" id="IPR022385">
    <property type="entry name" value="Rhs_assc_core"/>
</dbReference>
<dbReference type="EMBL" id="LAZR01010487">
    <property type="protein sequence ID" value="KKM66660.1"/>
    <property type="molecule type" value="Genomic_DNA"/>
</dbReference>
<comment type="caution">
    <text evidence="5">The sequence shown here is derived from an EMBL/GenBank/DDBJ whole genome shotgun (WGS) entry which is preliminary data.</text>
</comment>
<protein>
    <recommendedName>
        <fullName evidence="4">LamG-like jellyroll fold domain-containing protein</fullName>
    </recommendedName>
</protein>
<accession>A0A0F9LQH1</accession>
<dbReference type="InterPro" id="IPR050708">
    <property type="entry name" value="T6SS_VgrG/RHS"/>
</dbReference>
<dbReference type="InterPro" id="IPR006558">
    <property type="entry name" value="LamG-like"/>
</dbReference>
<evidence type="ECO:0000256" key="3">
    <source>
        <dbReference type="ARBA" id="ARBA00023157"/>
    </source>
</evidence>
<gene>
    <name evidence="5" type="ORF">LCGC14_1478970</name>
</gene>
<dbReference type="Gene3D" id="2.60.120.200">
    <property type="match status" value="1"/>
</dbReference>
<dbReference type="Pfam" id="PF13385">
    <property type="entry name" value="Laminin_G_3"/>
    <property type="match status" value="1"/>
</dbReference>
<reference evidence="5" key="1">
    <citation type="journal article" date="2015" name="Nature">
        <title>Complex archaea that bridge the gap between prokaryotes and eukaryotes.</title>
        <authorList>
            <person name="Spang A."/>
            <person name="Saw J.H."/>
            <person name="Jorgensen S.L."/>
            <person name="Zaremba-Niedzwiedzka K."/>
            <person name="Martijn J."/>
            <person name="Lind A.E."/>
            <person name="van Eijk R."/>
            <person name="Schleper C."/>
            <person name="Guy L."/>
            <person name="Ettema T.J."/>
        </authorList>
    </citation>
    <scope>NUCLEOTIDE SEQUENCE</scope>
</reference>
<sequence length="1014" mass="115223">TSDGESVFDDFDVQNIKGLWHLDEDTYNGTVGEVKDETGGHNGTGTGGVVGSSDAMFGKAAELDGVDDEIGFGSWFRYQSYTLSMWVNPSQTQKGWATILNNENSGTGWVLMKDSNIPNRYQFYEADGTPNMLFDINPNTWSQITITRDSASGKNEVYVNGKIKVSMMGDPYISYNDQQIFKIGDWNSSGREWNGKIDEVQVYDRALSDTEIATHYDNYMEKMGGVFNVRKYEAKEPKVTIEGNSSTKSYAGVYGTKTFNRSLYPSIKADFKTDDLNSKAQVLTEGGSGKEYRNLGLVFDDGSIKVTTQAGSQKVYPQSIALKNAQVDTFYTAEFDFSPKDAKIYVYKKGDPKPSLPAYTYNENGWNPKLAFRNYYGNTTIDNIDVKTKSSSTYYTYDDLNRLTKVGGAEGTKTTYAYDTEGNRTSKTDEAGTTNYEYSDANELTKITEPGSKETTFTYDENGNTKTKTTPDGKAVNYTYNNQNQLVEVEKETPDTDLLPDSWQGGNLEPGDGRSTEFAKEGEYSLKINGNSATTKSVIQTVPVNGNVGDVITVSGWSKNVGTTTAGRCVVALVYFNNTDGSRTYGGYVYFERFSHDWLFRSSNIIAQKDYNSMELKLGIFNQTGAVYYDDFKLTKNGGPEQYIEQPSFEMNQDTIEYTYDGNGNRYSKQQIKPGNSINETLYHNDKDGNIVSETRNLSDGSEETVRYVRDLGGKAISMLQGAKTYYFIYNAHGDVTSLTDENGDTVATYEYDEFGNQTSSTGNVYNPLRYSGANNAYFDEETGLYKMGARYQNPKTGRWISRDDYEGEKESPQSQNRYVYTENNPVNMSDPTGHWGDGYHYSMTYRIGRVYLGRKYARIVAKGNKMMDNLRYNAFNPRYRKYHFDQRRSLKRRYKRCRRTAIYYIKKRKIRRGLIWFGKGLHSLQDYYAHPKGTWKGVTGHAAENSIHFWQKSWYGSWSKVFYKYESIYDSPKRNRRGAQKAKRATRSGFRYFTRKAFGVRSLLMFPRRIRRA</sequence>
<proteinExistence type="predicted"/>
<keyword evidence="1" id="KW-0732">Signal</keyword>
<dbReference type="PANTHER" id="PTHR32305">
    <property type="match status" value="1"/>
</dbReference>
<dbReference type="Pfam" id="PF25023">
    <property type="entry name" value="TEN_YD-shell"/>
    <property type="match status" value="2"/>
</dbReference>
<dbReference type="SMART" id="SM00560">
    <property type="entry name" value="LamGL"/>
    <property type="match status" value="1"/>
</dbReference>
<dbReference type="NCBIfam" id="TIGR03696">
    <property type="entry name" value="Rhs_assc_core"/>
    <property type="match status" value="1"/>
</dbReference>
<organism evidence="5">
    <name type="scientific">marine sediment metagenome</name>
    <dbReference type="NCBI Taxonomy" id="412755"/>
    <lineage>
        <taxon>unclassified sequences</taxon>
        <taxon>metagenomes</taxon>
        <taxon>ecological metagenomes</taxon>
    </lineage>
</organism>
<name>A0A0F9LQH1_9ZZZZ</name>
<evidence type="ECO:0000259" key="4">
    <source>
        <dbReference type="SMART" id="SM00560"/>
    </source>
</evidence>
<dbReference type="InterPro" id="IPR006530">
    <property type="entry name" value="YD"/>
</dbReference>
<dbReference type="InterPro" id="IPR013320">
    <property type="entry name" value="ConA-like_dom_sf"/>
</dbReference>